<sequence>MLHEFRDIILSAKIARERNIKTTLVTVVAVEGSSYRRPGVRMAVHEDGRMVGAVSGGCVEKEVARQAQSVFKDGVPKLMVYDGRYRLGCEGILYILIEPFEPKPDFFDAFEAQWKIRKPFEISSYFFKEASNVPSGGSYVTFSDETTYEISKNSAIDKALEHFQQTIKPGFKLYIVGAEHDAVQLCQYASLTGWEVVIVAPPDDPKTIDNFPGASAYLGIDEHAFGKERLDEQTAVLLMTHSFVKDLKYLSEMIDKKFAYLGLLGPKHRREKMISQLLEYHPDISYAFLERIHGPCGIDIGAETPQEIAISILAEILSIVREKEPISLKDKAGGIHQ</sequence>
<dbReference type="RefSeq" id="WP_386409744.1">
    <property type="nucleotide sequence ID" value="NZ_JBHTJH010000017.1"/>
</dbReference>
<dbReference type="Pfam" id="PF02625">
    <property type="entry name" value="XdhC_CoxI"/>
    <property type="match status" value="1"/>
</dbReference>
<evidence type="ECO:0000313" key="4">
    <source>
        <dbReference type="Proteomes" id="UP001596978"/>
    </source>
</evidence>
<evidence type="ECO:0000259" key="1">
    <source>
        <dbReference type="Pfam" id="PF02625"/>
    </source>
</evidence>
<keyword evidence="4" id="KW-1185">Reference proteome</keyword>
<comment type="caution">
    <text evidence="3">The sequence shown here is derived from an EMBL/GenBank/DDBJ whole genome shotgun (WGS) entry which is preliminary data.</text>
</comment>
<dbReference type="InterPro" id="IPR003777">
    <property type="entry name" value="XdhC_CoxI"/>
</dbReference>
<gene>
    <name evidence="3" type="ORF">ACFQ1M_15285</name>
</gene>
<accession>A0ABW3D0H0</accession>
<feature type="domain" description="XdhC- CoxI" evidence="1">
    <location>
        <begin position="16"/>
        <end position="82"/>
    </location>
</feature>
<feature type="domain" description="XdhC Rossmann" evidence="2">
    <location>
        <begin position="173"/>
        <end position="316"/>
    </location>
</feature>
<proteinExistence type="predicted"/>
<dbReference type="PANTHER" id="PTHR30388">
    <property type="entry name" value="ALDEHYDE OXIDOREDUCTASE MOLYBDENUM COFACTOR ASSEMBLY PROTEIN"/>
    <property type="match status" value="1"/>
</dbReference>
<dbReference type="InterPro" id="IPR027051">
    <property type="entry name" value="XdhC_Rossmann_dom"/>
</dbReference>
<evidence type="ECO:0000313" key="3">
    <source>
        <dbReference type="EMBL" id="MFD0863579.1"/>
    </source>
</evidence>
<dbReference type="Proteomes" id="UP001596978">
    <property type="component" value="Unassembled WGS sequence"/>
</dbReference>
<evidence type="ECO:0000259" key="2">
    <source>
        <dbReference type="Pfam" id="PF13478"/>
    </source>
</evidence>
<organism evidence="3 4">
    <name type="scientific">Sungkyunkwania multivorans</name>
    <dbReference type="NCBI Taxonomy" id="1173618"/>
    <lineage>
        <taxon>Bacteria</taxon>
        <taxon>Pseudomonadati</taxon>
        <taxon>Bacteroidota</taxon>
        <taxon>Flavobacteriia</taxon>
        <taxon>Flavobacteriales</taxon>
        <taxon>Flavobacteriaceae</taxon>
        <taxon>Sungkyunkwania</taxon>
    </lineage>
</organism>
<reference evidence="4" key="1">
    <citation type="journal article" date="2019" name="Int. J. Syst. Evol. Microbiol.">
        <title>The Global Catalogue of Microorganisms (GCM) 10K type strain sequencing project: providing services to taxonomists for standard genome sequencing and annotation.</title>
        <authorList>
            <consortium name="The Broad Institute Genomics Platform"/>
            <consortium name="The Broad Institute Genome Sequencing Center for Infectious Disease"/>
            <person name="Wu L."/>
            <person name="Ma J."/>
        </authorList>
    </citation>
    <scope>NUCLEOTIDE SEQUENCE [LARGE SCALE GENOMIC DNA]</scope>
    <source>
        <strain evidence="4">CCUG 62952</strain>
    </source>
</reference>
<dbReference type="InterPro" id="IPR052698">
    <property type="entry name" value="MoCofactor_Util/Proc"/>
</dbReference>
<dbReference type="EMBL" id="JBHTJH010000017">
    <property type="protein sequence ID" value="MFD0863579.1"/>
    <property type="molecule type" value="Genomic_DNA"/>
</dbReference>
<dbReference type="PANTHER" id="PTHR30388:SF6">
    <property type="entry name" value="XANTHINE DEHYDROGENASE SUBUNIT A-RELATED"/>
    <property type="match status" value="1"/>
</dbReference>
<dbReference type="Pfam" id="PF13478">
    <property type="entry name" value="XdhC_C"/>
    <property type="match status" value="1"/>
</dbReference>
<name>A0ABW3D0H0_9FLAO</name>
<dbReference type="Gene3D" id="3.40.50.720">
    <property type="entry name" value="NAD(P)-binding Rossmann-like Domain"/>
    <property type="match status" value="1"/>
</dbReference>
<protein>
    <submittedName>
        <fullName evidence="3">XdhC family protein</fullName>
    </submittedName>
</protein>